<keyword evidence="3 6" id="KW-0479">Metal-binding</keyword>
<dbReference type="Proteomes" id="UP000282106">
    <property type="component" value="Unassembled WGS sequence"/>
</dbReference>
<keyword evidence="5 6" id="KW-0460">Magnesium</keyword>
<evidence type="ECO:0000256" key="5">
    <source>
        <dbReference type="ARBA" id="ARBA00022842"/>
    </source>
</evidence>
<keyword evidence="1 6" id="KW-1277">Toxin-antitoxin system</keyword>
<dbReference type="SUPFAM" id="SSF88723">
    <property type="entry name" value="PIN domain-like"/>
    <property type="match status" value="1"/>
</dbReference>
<evidence type="ECO:0000313" key="9">
    <source>
        <dbReference type="Proteomes" id="UP000282106"/>
    </source>
</evidence>
<proteinExistence type="inferred from homology"/>
<dbReference type="CDD" id="cd18760">
    <property type="entry name" value="PIN_MtVapC3-like"/>
    <property type="match status" value="1"/>
</dbReference>
<dbReference type="InterPro" id="IPR029060">
    <property type="entry name" value="PIN-like_dom_sf"/>
</dbReference>
<keyword evidence="4 6" id="KW-0378">Hydrolase</keyword>
<dbReference type="InterPro" id="IPR051749">
    <property type="entry name" value="PINc/VapC_TA_RNase"/>
</dbReference>
<dbReference type="Gene3D" id="3.40.50.1010">
    <property type="entry name" value="5'-nuclease"/>
    <property type="match status" value="1"/>
</dbReference>
<protein>
    <recommendedName>
        <fullName evidence="6">Ribonuclease VapC</fullName>
        <shortName evidence="6">RNase VapC</shortName>
        <ecNumber evidence="6">3.1.-.-</ecNumber>
    </recommendedName>
    <alternativeName>
        <fullName evidence="6">Toxin VapC</fullName>
    </alternativeName>
</protein>
<dbReference type="AlphaFoldDB" id="A0A3N0VG76"/>
<feature type="binding site" evidence="6">
    <location>
        <position position="5"/>
    </location>
    <ligand>
        <name>Mg(2+)</name>
        <dbReference type="ChEBI" id="CHEBI:18420"/>
    </ligand>
</feature>
<accession>A0A3N0VG76</accession>
<evidence type="ECO:0000313" key="8">
    <source>
        <dbReference type="EMBL" id="ROH91769.1"/>
    </source>
</evidence>
<dbReference type="HAMAP" id="MF_00265">
    <property type="entry name" value="VapC_Nob1"/>
    <property type="match status" value="1"/>
</dbReference>
<comment type="cofactor">
    <cofactor evidence="6">
        <name>Mg(2+)</name>
        <dbReference type="ChEBI" id="CHEBI:18420"/>
    </cofactor>
</comment>
<dbReference type="InParanoid" id="A0A3N0VG76"/>
<sequence length="132" mass="14684">MIFVDSSVWIAYFNGIDTAQTNALDAALGNTRVVVGDLVLTEVLQGFRVDADFRKARALMLHLDVRTVLSTELALRAAEHYRFLRNKGITVRKTVDTLIATFCIEEGLPLLHDDKDFLPFEQHLGLLAVAVA</sequence>
<dbReference type="RefSeq" id="WP_123210813.1">
    <property type="nucleotide sequence ID" value="NZ_RJVO01000002.1"/>
</dbReference>
<evidence type="ECO:0000259" key="7">
    <source>
        <dbReference type="Pfam" id="PF01850"/>
    </source>
</evidence>
<comment type="function">
    <text evidence="6">Toxic component of a toxin-antitoxin (TA) system. An RNase.</text>
</comment>
<dbReference type="PANTHER" id="PTHR42740">
    <property type="entry name" value="RIBONUCLEASE VAPC3"/>
    <property type="match status" value="1"/>
</dbReference>
<dbReference type="GO" id="GO:0016787">
    <property type="term" value="F:hydrolase activity"/>
    <property type="evidence" value="ECO:0007669"/>
    <property type="project" value="UniProtKB-KW"/>
</dbReference>
<dbReference type="GO" id="GO:0004540">
    <property type="term" value="F:RNA nuclease activity"/>
    <property type="evidence" value="ECO:0007669"/>
    <property type="project" value="InterPro"/>
</dbReference>
<evidence type="ECO:0000256" key="2">
    <source>
        <dbReference type="ARBA" id="ARBA00022722"/>
    </source>
</evidence>
<gene>
    <name evidence="6" type="primary">vapC</name>
    <name evidence="8" type="ORF">ED208_05120</name>
</gene>
<dbReference type="InterPro" id="IPR022907">
    <property type="entry name" value="VapC_family"/>
</dbReference>
<dbReference type="EMBL" id="RJVO01000002">
    <property type="protein sequence ID" value="ROH91769.1"/>
    <property type="molecule type" value="Genomic_DNA"/>
</dbReference>
<keyword evidence="9" id="KW-1185">Reference proteome</keyword>
<reference evidence="8 9" key="1">
    <citation type="submission" date="2018-10" db="EMBL/GenBank/DDBJ databases">
        <authorList>
            <person name="Chen W.-M."/>
        </authorList>
    </citation>
    <scope>NUCLEOTIDE SEQUENCE [LARGE SCALE GENOMIC DNA]</scope>
    <source>
        <strain evidence="8 9">THS-13</strain>
    </source>
</reference>
<evidence type="ECO:0000256" key="1">
    <source>
        <dbReference type="ARBA" id="ARBA00022649"/>
    </source>
</evidence>
<dbReference type="Pfam" id="PF01850">
    <property type="entry name" value="PIN"/>
    <property type="match status" value="1"/>
</dbReference>
<keyword evidence="2 6" id="KW-0540">Nuclease</keyword>
<evidence type="ECO:0000256" key="3">
    <source>
        <dbReference type="ARBA" id="ARBA00022723"/>
    </source>
</evidence>
<evidence type="ECO:0000256" key="4">
    <source>
        <dbReference type="ARBA" id="ARBA00022801"/>
    </source>
</evidence>
<keyword evidence="6" id="KW-0800">Toxin</keyword>
<dbReference type="PANTHER" id="PTHR42740:SF1">
    <property type="entry name" value="RIBONUCLEASE VAPC3"/>
    <property type="match status" value="1"/>
</dbReference>
<evidence type="ECO:0000256" key="6">
    <source>
        <dbReference type="HAMAP-Rule" id="MF_00265"/>
    </source>
</evidence>
<dbReference type="GO" id="GO:0000287">
    <property type="term" value="F:magnesium ion binding"/>
    <property type="evidence" value="ECO:0007669"/>
    <property type="project" value="UniProtKB-UniRule"/>
</dbReference>
<name>A0A3N0VG76_9GAMM</name>
<dbReference type="GO" id="GO:0090729">
    <property type="term" value="F:toxin activity"/>
    <property type="evidence" value="ECO:0007669"/>
    <property type="project" value="UniProtKB-KW"/>
</dbReference>
<organism evidence="8 9">
    <name type="scientific">Stagnimonas aquatica</name>
    <dbReference type="NCBI Taxonomy" id="2689987"/>
    <lineage>
        <taxon>Bacteria</taxon>
        <taxon>Pseudomonadati</taxon>
        <taxon>Pseudomonadota</taxon>
        <taxon>Gammaproteobacteria</taxon>
        <taxon>Nevskiales</taxon>
        <taxon>Nevskiaceae</taxon>
        <taxon>Stagnimonas</taxon>
    </lineage>
</organism>
<feature type="binding site" evidence="6">
    <location>
        <position position="96"/>
    </location>
    <ligand>
        <name>Mg(2+)</name>
        <dbReference type="ChEBI" id="CHEBI:18420"/>
    </ligand>
</feature>
<dbReference type="EC" id="3.1.-.-" evidence="6"/>
<feature type="domain" description="PIN" evidence="7">
    <location>
        <begin position="2"/>
        <end position="117"/>
    </location>
</feature>
<dbReference type="InterPro" id="IPR002716">
    <property type="entry name" value="PIN_dom"/>
</dbReference>
<comment type="similarity">
    <text evidence="6">Belongs to the PINc/VapC protein family.</text>
</comment>
<comment type="caution">
    <text evidence="8">The sequence shown here is derived from an EMBL/GenBank/DDBJ whole genome shotgun (WGS) entry which is preliminary data.</text>
</comment>